<dbReference type="InterPro" id="IPR036390">
    <property type="entry name" value="WH_DNA-bd_sf"/>
</dbReference>
<dbReference type="RefSeq" id="WP_225425643.1">
    <property type="nucleotide sequence ID" value="NZ_BJDZ01000014.1"/>
</dbReference>
<reference evidence="6 7" key="1">
    <citation type="submission" date="2024-09" db="EMBL/GenBank/DDBJ databases">
        <authorList>
            <person name="Sun Q."/>
            <person name="Mori K."/>
        </authorList>
    </citation>
    <scope>NUCLEOTIDE SEQUENCE [LARGE SCALE GENOMIC DNA]</scope>
    <source>
        <strain evidence="6 7">TBRC 4575</strain>
    </source>
</reference>
<dbReference type="Gene3D" id="3.40.190.290">
    <property type="match status" value="1"/>
</dbReference>
<dbReference type="InterPro" id="IPR000847">
    <property type="entry name" value="LysR_HTH_N"/>
</dbReference>
<dbReference type="EMBL" id="JBHLUK010000068">
    <property type="protein sequence ID" value="MFC0424225.1"/>
    <property type="molecule type" value="Genomic_DNA"/>
</dbReference>
<protein>
    <submittedName>
        <fullName evidence="6">LysR family transcriptional regulator</fullName>
    </submittedName>
</protein>
<dbReference type="InterPro" id="IPR036388">
    <property type="entry name" value="WH-like_DNA-bd_sf"/>
</dbReference>
<feature type="domain" description="HTH lysR-type" evidence="5">
    <location>
        <begin position="1"/>
        <end position="58"/>
    </location>
</feature>
<accession>A0ABV6K431</accession>
<evidence type="ECO:0000256" key="1">
    <source>
        <dbReference type="ARBA" id="ARBA00009437"/>
    </source>
</evidence>
<dbReference type="PANTHER" id="PTHR30346">
    <property type="entry name" value="TRANSCRIPTIONAL DUAL REGULATOR HCAR-RELATED"/>
    <property type="match status" value="1"/>
</dbReference>
<dbReference type="SUPFAM" id="SSF46785">
    <property type="entry name" value="Winged helix' DNA-binding domain"/>
    <property type="match status" value="1"/>
</dbReference>
<organism evidence="6 7">
    <name type="scientific">Lactiplantibacillus plajomi</name>
    <dbReference type="NCBI Taxonomy" id="1457217"/>
    <lineage>
        <taxon>Bacteria</taxon>
        <taxon>Bacillati</taxon>
        <taxon>Bacillota</taxon>
        <taxon>Bacilli</taxon>
        <taxon>Lactobacillales</taxon>
        <taxon>Lactobacillaceae</taxon>
        <taxon>Lactiplantibacillus</taxon>
    </lineage>
</organism>
<dbReference type="Proteomes" id="UP001589855">
    <property type="component" value="Unassembled WGS sequence"/>
</dbReference>
<keyword evidence="3" id="KW-0238">DNA-binding</keyword>
<gene>
    <name evidence="6" type="ORF">ACFFGS_08860</name>
</gene>
<keyword evidence="7" id="KW-1185">Reference proteome</keyword>
<evidence type="ECO:0000313" key="6">
    <source>
        <dbReference type="EMBL" id="MFC0424225.1"/>
    </source>
</evidence>
<sequence length="308" mass="34496">METTKLKTFLAIATYGSFKAAADKLFLSPRAVSKQMNQIEAELGTTLFTREKNNTELTPMGKQFLVSAQDIVNSYNAAVNRIALEKQQKNSDLQVGFSSANQALLLQELLRDFVHDHPEIKLNFKEESGQRLADHVSDGSLDFALTPNYDKTLSLEDANLYSQSILKGELVVGVSQLNPLSQQDSFDLKQLGALKILYYSPTDSNFLQNIFMDKFTNQIDRAQIRRVATLEQRDVLVAFNYGVGFYPSVFLKRERTNNPLITYLPVTGAGNAAYSADVLYNQYNDKAALKTFLAFLAGWLKQHPADKA</sequence>
<dbReference type="Gene3D" id="1.10.10.10">
    <property type="entry name" value="Winged helix-like DNA-binding domain superfamily/Winged helix DNA-binding domain"/>
    <property type="match status" value="1"/>
</dbReference>
<dbReference type="InterPro" id="IPR005119">
    <property type="entry name" value="LysR_subst-bd"/>
</dbReference>
<comment type="similarity">
    <text evidence="1">Belongs to the LysR transcriptional regulatory family.</text>
</comment>
<proteinExistence type="inferred from homology"/>
<evidence type="ECO:0000256" key="3">
    <source>
        <dbReference type="ARBA" id="ARBA00023125"/>
    </source>
</evidence>
<dbReference type="Pfam" id="PF00126">
    <property type="entry name" value="HTH_1"/>
    <property type="match status" value="1"/>
</dbReference>
<dbReference type="PANTHER" id="PTHR30346:SF0">
    <property type="entry name" value="HCA OPERON TRANSCRIPTIONAL ACTIVATOR HCAR"/>
    <property type="match status" value="1"/>
</dbReference>
<dbReference type="Pfam" id="PF03466">
    <property type="entry name" value="LysR_substrate"/>
    <property type="match status" value="1"/>
</dbReference>
<evidence type="ECO:0000313" key="7">
    <source>
        <dbReference type="Proteomes" id="UP001589855"/>
    </source>
</evidence>
<name>A0ABV6K431_9LACO</name>
<keyword evidence="4" id="KW-0804">Transcription</keyword>
<dbReference type="SUPFAM" id="SSF53850">
    <property type="entry name" value="Periplasmic binding protein-like II"/>
    <property type="match status" value="1"/>
</dbReference>
<dbReference type="PROSITE" id="PS50931">
    <property type="entry name" value="HTH_LYSR"/>
    <property type="match status" value="1"/>
</dbReference>
<comment type="caution">
    <text evidence="6">The sequence shown here is derived from an EMBL/GenBank/DDBJ whole genome shotgun (WGS) entry which is preliminary data.</text>
</comment>
<evidence type="ECO:0000256" key="2">
    <source>
        <dbReference type="ARBA" id="ARBA00023015"/>
    </source>
</evidence>
<evidence type="ECO:0000259" key="5">
    <source>
        <dbReference type="PROSITE" id="PS50931"/>
    </source>
</evidence>
<keyword evidence="2" id="KW-0805">Transcription regulation</keyword>
<evidence type="ECO:0000256" key="4">
    <source>
        <dbReference type="ARBA" id="ARBA00023163"/>
    </source>
</evidence>
<dbReference type="CDD" id="cd05466">
    <property type="entry name" value="PBP2_LTTR_substrate"/>
    <property type="match status" value="1"/>
</dbReference>